<comment type="similarity">
    <text evidence="4">Belongs to the N-acetylmuramoyl-L-alanine amidase 2 family.</text>
</comment>
<dbReference type="SUPFAM" id="SSF55846">
    <property type="entry name" value="N-acetylmuramoyl-L-alanine amidase-like"/>
    <property type="match status" value="1"/>
</dbReference>
<dbReference type="Pfam" id="PF01510">
    <property type="entry name" value="Amidase_2"/>
    <property type="match status" value="1"/>
</dbReference>
<evidence type="ECO:0000256" key="5">
    <source>
        <dbReference type="ARBA" id="ARBA00011901"/>
    </source>
</evidence>
<protein>
    <recommendedName>
        <fullName evidence="11">1,6-anhydro-N-acetylmuramyl-L-alanine amidase AmpD</fullName>
        <ecNumber evidence="5">3.5.1.28</ecNumber>
    </recommendedName>
    <alternativeName>
        <fullName evidence="12">N-acetylmuramoyl-L-alanine amidase</fullName>
    </alternativeName>
</protein>
<dbReference type="NCBIfam" id="NF008758">
    <property type="entry name" value="PRK11789.1"/>
    <property type="match status" value="1"/>
</dbReference>
<gene>
    <name evidence="14" type="ORF">T9A_02645</name>
</gene>
<evidence type="ECO:0000313" key="15">
    <source>
        <dbReference type="Proteomes" id="UP000029443"/>
    </source>
</evidence>
<evidence type="ECO:0000259" key="13">
    <source>
        <dbReference type="SMART" id="SM00644"/>
    </source>
</evidence>
<evidence type="ECO:0000256" key="3">
    <source>
        <dbReference type="ARBA" id="ARBA00004496"/>
    </source>
</evidence>
<evidence type="ECO:0000256" key="12">
    <source>
        <dbReference type="ARBA" id="ARBA00042615"/>
    </source>
</evidence>
<organism evidence="14 15">
    <name type="scientific">Alcanivorax jadensis T9</name>
    <dbReference type="NCBI Taxonomy" id="1177181"/>
    <lineage>
        <taxon>Bacteria</taxon>
        <taxon>Pseudomonadati</taxon>
        <taxon>Pseudomonadota</taxon>
        <taxon>Gammaproteobacteria</taxon>
        <taxon>Oceanospirillales</taxon>
        <taxon>Alcanivoracaceae</taxon>
        <taxon>Alcanivorax</taxon>
    </lineage>
</organism>
<evidence type="ECO:0000256" key="11">
    <source>
        <dbReference type="ARBA" id="ARBA00039257"/>
    </source>
</evidence>
<dbReference type="Proteomes" id="UP000029443">
    <property type="component" value="Unassembled WGS sequence"/>
</dbReference>
<dbReference type="CDD" id="cd06583">
    <property type="entry name" value="PGRP"/>
    <property type="match status" value="1"/>
</dbReference>
<evidence type="ECO:0000256" key="6">
    <source>
        <dbReference type="ARBA" id="ARBA00022490"/>
    </source>
</evidence>
<name>A0ABR4WA92_9GAMM</name>
<proteinExistence type="inferred from homology"/>
<dbReference type="InterPro" id="IPR051206">
    <property type="entry name" value="NAMLAA_amidase_2"/>
</dbReference>
<dbReference type="EC" id="3.5.1.28" evidence="5"/>
<keyword evidence="9" id="KW-0862">Zinc</keyword>
<evidence type="ECO:0000256" key="2">
    <source>
        <dbReference type="ARBA" id="ARBA00001947"/>
    </source>
</evidence>
<accession>A0ABR4WA92</accession>
<evidence type="ECO:0000256" key="4">
    <source>
        <dbReference type="ARBA" id="ARBA00007553"/>
    </source>
</evidence>
<keyword evidence="7" id="KW-0479">Metal-binding</keyword>
<keyword evidence="15" id="KW-1185">Reference proteome</keyword>
<dbReference type="PANTHER" id="PTHR30417">
    <property type="entry name" value="N-ACETYLMURAMOYL-L-ALANINE AMIDASE AMID"/>
    <property type="match status" value="1"/>
</dbReference>
<reference evidence="14 15" key="1">
    <citation type="submission" date="2012-09" db="EMBL/GenBank/DDBJ databases">
        <title>Genome Sequence of alkane-degrading Bacterium Alcanivorax jadensis T9.</title>
        <authorList>
            <person name="Lai Q."/>
            <person name="Shao Z."/>
        </authorList>
    </citation>
    <scope>NUCLEOTIDE SEQUENCE [LARGE SCALE GENOMIC DNA]</scope>
    <source>
        <strain evidence="14 15">T9</strain>
    </source>
</reference>
<evidence type="ECO:0000313" key="14">
    <source>
        <dbReference type="EMBL" id="KGD60252.1"/>
    </source>
</evidence>
<keyword evidence="8" id="KW-0378">Hydrolase</keyword>
<dbReference type="InterPro" id="IPR036505">
    <property type="entry name" value="Amidase/PGRP_sf"/>
</dbReference>
<dbReference type="SMART" id="SM00644">
    <property type="entry name" value="Ami_2"/>
    <property type="match status" value="1"/>
</dbReference>
<evidence type="ECO:0000256" key="10">
    <source>
        <dbReference type="ARBA" id="ARBA00023316"/>
    </source>
</evidence>
<comment type="subcellular location">
    <subcellularLocation>
        <location evidence="3">Cytoplasm</location>
    </subcellularLocation>
</comment>
<dbReference type="EMBL" id="ARXU01000012">
    <property type="protein sequence ID" value="KGD60252.1"/>
    <property type="molecule type" value="Genomic_DNA"/>
</dbReference>
<comment type="catalytic activity">
    <reaction evidence="1">
        <text>Hydrolyzes the link between N-acetylmuramoyl residues and L-amino acid residues in certain cell-wall glycopeptides.</text>
        <dbReference type="EC" id="3.5.1.28"/>
    </reaction>
</comment>
<comment type="cofactor">
    <cofactor evidence="2">
        <name>Zn(2+)</name>
        <dbReference type="ChEBI" id="CHEBI:29105"/>
    </cofactor>
</comment>
<evidence type="ECO:0000256" key="9">
    <source>
        <dbReference type="ARBA" id="ARBA00022833"/>
    </source>
</evidence>
<sequence length="187" mass="21179">MLTLNEHRVDQAQWCPSPNFNPRPDPDDISLLVIHNISLPPEQFGGDYIQALFQNCLNPDDHPYFREIHQLTVSSHFLIRRDGSLLQFVPCDRRAWHAGVSCFAGRENCNDFSIGIELEGADTVPYEDVQYATLTELTALLQCHYPAIDDTRITGHEHIAPGRKTDPGPAFDWTTYRARLAGFKSLS</sequence>
<dbReference type="InterPro" id="IPR002502">
    <property type="entry name" value="Amidase_domain"/>
</dbReference>
<evidence type="ECO:0000256" key="8">
    <source>
        <dbReference type="ARBA" id="ARBA00022801"/>
    </source>
</evidence>
<keyword evidence="10" id="KW-0961">Cell wall biogenesis/degradation</keyword>
<evidence type="ECO:0000256" key="7">
    <source>
        <dbReference type="ARBA" id="ARBA00022723"/>
    </source>
</evidence>
<dbReference type="RefSeq" id="WP_035249315.1">
    <property type="nucleotide sequence ID" value="NZ_ARXU01000012.1"/>
</dbReference>
<comment type="caution">
    <text evidence="14">The sequence shown here is derived from an EMBL/GenBank/DDBJ whole genome shotgun (WGS) entry which is preliminary data.</text>
</comment>
<dbReference type="Gene3D" id="3.40.80.10">
    <property type="entry name" value="Peptidoglycan recognition protein-like"/>
    <property type="match status" value="1"/>
</dbReference>
<dbReference type="PANTHER" id="PTHR30417:SF4">
    <property type="entry name" value="1,6-ANHYDRO-N-ACETYLMURAMYL-L-ALANINE AMIDASE AMPD"/>
    <property type="match status" value="1"/>
</dbReference>
<keyword evidence="6" id="KW-0963">Cytoplasm</keyword>
<evidence type="ECO:0000256" key="1">
    <source>
        <dbReference type="ARBA" id="ARBA00001561"/>
    </source>
</evidence>
<feature type="domain" description="N-acetylmuramoyl-L-alanine amidase" evidence="13">
    <location>
        <begin position="17"/>
        <end position="168"/>
    </location>
</feature>